<sequence>MCIEHSPLYCVILLKKMKYEFSHPANSVVLDHVLSHLMPDAYNVVLHKKGDELYTAAEITMTSEVQSLCSPLDVAPKDDVLFLQELLSKWNCHVRAVKMTRDILMYLDRTIIPTKRMTPIHELGLHLWRDNMARSDKIRPRLIQPLKRQRGGEEELVDGVNKMLTELGAELMDVPHLCFLDGAGKLHVTGP</sequence>
<protein>
    <recommendedName>
        <fullName evidence="2">Cullin N-terminal domain-containing protein</fullName>
    </recommendedName>
</protein>
<name>A0ABC8VG24_9POAL</name>
<dbReference type="PANTHER" id="PTHR11932">
    <property type="entry name" value="CULLIN"/>
    <property type="match status" value="1"/>
</dbReference>
<dbReference type="EMBL" id="OZ075111">
    <property type="protein sequence ID" value="CAL4890135.1"/>
    <property type="molecule type" value="Genomic_DNA"/>
</dbReference>
<dbReference type="Proteomes" id="UP001497457">
    <property type="component" value="Chromosome 1b"/>
</dbReference>
<evidence type="ECO:0000256" key="1">
    <source>
        <dbReference type="ARBA" id="ARBA00006019"/>
    </source>
</evidence>
<keyword evidence="4" id="KW-1185">Reference proteome</keyword>
<dbReference type="InterPro" id="IPR045093">
    <property type="entry name" value="Cullin"/>
</dbReference>
<evidence type="ECO:0000259" key="2">
    <source>
        <dbReference type="Pfam" id="PF00888"/>
    </source>
</evidence>
<evidence type="ECO:0000313" key="4">
    <source>
        <dbReference type="Proteomes" id="UP001497457"/>
    </source>
</evidence>
<dbReference type="InterPro" id="IPR016159">
    <property type="entry name" value="Cullin_repeat-like_dom_sf"/>
</dbReference>
<dbReference type="SUPFAM" id="SSF74788">
    <property type="entry name" value="Cullin repeat-like"/>
    <property type="match status" value="1"/>
</dbReference>
<accession>A0ABC8VG24</accession>
<dbReference type="AlphaFoldDB" id="A0ABC8VG24"/>
<comment type="similarity">
    <text evidence="1">Belongs to the cullin family.</text>
</comment>
<organism evidence="3 4">
    <name type="scientific">Urochloa decumbens</name>
    <dbReference type="NCBI Taxonomy" id="240449"/>
    <lineage>
        <taxon>Eukaryota</taxon>
        <taxon>Viridiplantae</taxon>
        <taxon>Streptophyta</taxon>
        <taxon>Embryophyta</taxon>
        <taxon>Tracheophyta</taxon>
        <taxon>Spermatophyta</taxon>
        <taxon>Magnoliopsida</taxon>
        <taxon>Liliopsida</taxon>
        <taxon>Poales</taxon>
        <taxon>Poaceae</taxon>
        <taxon>PACMAD clade</taxon>
        <taxon>Panicoideae</taxon>
        <taxon>Panicodae</taxon>
        <taxon>Paniceae</taxon>
        <taxon>Melinidinae</taxon>
        <taxon>Urochloa</taxon>
    </lineage>
</organism>
<gene>
    <name evidence="3" type="ORF">URODEC1_LOCUS3083</name>
</gene>
<proteinExistence type="inferred from homology"/>
<dbReference type="Gene3D" id="1.20.1310.10">
    <property type="entry name" value="Cullin Repeats"/>
    <property type="match status" value="1"/>
</dbReference>
<dbReference type="InterPro" id="IPR001373">
    <property type="entry name" value="Cullin_N"/>
</dbReference>
<dbReference type="Pfam" id="PF00888">
    <property type="entry name" value="Cullin"/>
    <property type="match status" value="1"/>
</dbReference>
<feature type="domain" description="Cullin N-terminal" evidence="2">
    <location>
        <begin position="34"/>
        <end position="169"/>
    </location>
</feature>
<evidence type="ECO:0000313" key="3">
    <source>
        <dbReference type="EMBL" id="CAL4890135.1"/>
    </source>
</evidence>
<reference evidence="3" key="1">
    <citation type="submission" date="2024-10" db="EMBL/GenBank/DDBJ databases">
        <authorList>
            <person name="Ryan C."/>
        </authorList>
    </citation>
    <scope>NUCLEOTIDE SEQUENCE [LARGE SCALE GENOMIC DNA]</scope>
</reference>